<dbReference type="OrthoDB" id="9793083at2"/>
<reference evidence="2 3" key="1">
    <citation type="journal article" date="2019" name="PLoS ONE">
        <title>Pup mortality in New Zealand sea lions (Phocarctos hookeri) at Enderby Island, Auckland Islands, 2013-18.</title>
        <authorList>
            <person name="Michael S.A."/>
            <person name="Hayman D.T.S."/>
            <person name="Gray R."/>
            <person name="Zhang J."/>
            <person name="Rogers L."/>
            <person name="Roe W.D."/>
        </authorList>
    </citation>
    <scope>NUCLEOTIDE SEQUENCE [LARGE SCALE GENOMIC DNA]</scope>
    <source>
        <strain evidence="2 3">SM868</strain>
    </source>
</reference>
<dbReference type="Gene3D" id="3.40.50.1820">
    <property type="entry name" value="alpha/beta hydrolase"/>
    <property type="match status" value="1"/>
</dbReference>
<dbReference type="PRINTS" id="PR00412">
    <property type="entry name" value="EPOXHYDRLASE"/>
</dbReference>
<dbReference type="PRINTS" id="PR00111">
    <property type="entry name" value="ABHYDROLASE"/>
</dbReference>
<accession>A0A844M0J2</accession>
<comment type="caution">
    <text evidence="2">The sequence shown here is derived from an EMBL/GenBank/DDBJ whole genome shotgun (WGS) entry which is preliminary data.</text>
</comment>
<gene>
    <name evidence="2" type="ORF">GB996_04370</name>
</gene>
<dbReference type="InterPro" id="IPR029058">
    <property type="entry name" value="AB_hydrolase_fold"/>
</dbReference>
<proteinExistence type="predicted"/>
<dbReference type="PANTHER" id="PTHR43798:SF29">
    <property type="entry name" value="AB HYDROLASE-1 DOMAIN-CONTAINING PROTEIN"/>
    <property type="match status" value="1"/>
</dbReference>
<dbReference type="SUPFAM" id="SSF53474">
    <property type="entry name" value="alpha/beta-Hydrolases"/>
    <property type="match status" value="1"/>
</dbReference>
<sequence>MPYITLNNAHIYYEDSAPNESRFEPQYRKPVMLFAHGLLWGTPLFDKQVAYFQSKYRCIAFDFRGQGQSEVTKDGYDMDSLADDAIALLEALDIDKCHFIGLSMGGFVGQRVAIRRPDLLKSLILLETSADAEDPKKAVSYNKLMRAISWLGIRRVSKKVMPIMFGKTFLSDRTRREEYQLWLSHLNSNSKKGAIHATRGVIQREEVLSKLGDITTPTLILVGDEDVATPYDKAQRIHFAIQGSKLAVIQRAGHTSTVEEPEQVNHNIEWFLSLLD</sequence>
<dbReference type="Proteomes" id="UP000442109">
    <property type="component" value="Unassembled WGS sequence"/>
</dbReference>
<keyword evidence="3" id="KW-1185">Reference proteome</keyword>
<protein>
    <submittedName>
        <fullName evidence="2">Alpha/beta fold hydrolase</fullName>
    </submittedName>
</protein>
<dbReference type="AlphaFoldDB" id="A0A844M0J2"/>
<evidence type="ECO:0000259" key="1">
    <source>
        <dbReference type="Pfam" id="PF00561"/>
    </source>
</evidence>
<evidence type="ECO:0000313" key="3">
    <source>
        <dbReference type="Proteomes" id="UP000442109"/>
    </source>
</evidence>
<dbReference type="InterPro" id="IPR000073">
    <property type="entry name" value="AB_hydrolase_1"/>
</dbReference>
<dbReference type="PANTHER" id="PTHR43798">
    <property type="entry name" value="MONOACYLGLYCEROL LIPASE"/>
    <property type="match status" value="1"/>
</dbReference>
<feature type="domain" description="AB hydrolase-1" evidence="1">
    <location>
        <begin position="30"/>
        <end position="261"/>
    </location>
</feature>
<dbReference type="RefSeq" id="WP_011960055.1">
    <property type="nucleotide sequence ID" value="NZ_WFKQ01000002.1"/>
</dbReference>
<keyword evidence="2" id="KW-0378">Hydrolase</keyword>
<dbReference type="EMBL" id="WFKQ01000002">
    <property type="protein sequence ID" value="MUG32027.1"/>
    <property type="molecule type" value="Genomic_DNA"/>
</dbReference>
<dbReference type="Pfam" id="PF00561">
    <property type="entry name" value="Abhydrolase_1"/>
    <property type="match status" value="1"/>
</dbReference>
<dbReference type="InterPro" id="IPR000639">
    <property type="entry name" value="Epox_hydrolase-like"/>
</dbReference>
<organism evidence="2 3">
    <name type="scientific">Psychrobacter sanguinis</name>
    <dbReference type="NCBI Taxonomy" id="861445"/>
    <lineage>
        <taxon>Bacteria</taxon>
        <taxon>Pseudomonadati</taxon>
        <taxon>Pseudomonadota</taxon>
        <taxon>Gammaproteobacteria</taxon>
        <taxon>Moraxellales</taxon>
        <taxon>Moraxellaceae</taxon>
        <taxon>Psychrobacter</taxon>
    </lineage>
</organism>
<name>A0A844M0J2_9GAMM</name>
<dbReference type="GO" id="GO:0016787">
    <property type="term" value="F:hydrolase activity"/>
    <property type="evidence" value="ECO:0007669"/>
    <property type="project" value="UniProtKB-KW"/>
</dbReference>
<evidence type="ECO:0000313" key="2">
    <source>
        <dbReference type="EMBL" id="MUG32027.1"/>
    </source>
</evidence>
<dbReference type="InterPro" id="IPR050266">
    <property type="entry name" value="AB_hydrolase_sf"/>
</dbReference>